<proteinExistence type="predicted"/>
<dbReference type="Gene3D" id="1.10.220.150">
    <property type="entry name" value="Arf GTPase activating protein"/>
    <property type="match status" value="1"/>
</dbReference>
<dbReference type="Proteomes" id="UP000001554">
    <property type="component" value="Chromosome 19"/>
</dbReference>
<dbReference type="FunFam" id="1.10.220.150:FF:000004">
    <property type="entry name" value="Putative ADP-ribosylation factor GTPase-activating protein 2"/>
    <property type="match status" value="1"/>
</dbReference>
<feature type="compositionally biased region" description="Basic and acidic residues" evidence="8">
    <location>
        <begin position="478"/>
        <end position="488"/>
    </location>
</feature>
<dbReference type="PANTHER" id="PTHR45686:SF4">
    <property type="entry name" value="ADP-RIBOSYLATION FACTOR GTPASE ACTIVATING PROTEIN 3, ISOFORM H"/>
    <property type="match status" value="1"/>
</dbReference>
<reference evidence="11" key="2">
    <citation type="submission" date="2025-08" db="UniProtKB">
        <authorList>
            <consortium name="RefSeq"/>
        </authorList>
    </citation>
    <scope>IDENTIFICATION</scope>
    <source>
        <strain evidence="11">S238N-H82</strain>
        <tissue evidence="11">Testes</tissue>
    </source>
</reference>
<feature type="compositionally biased region" description="Polar residues" evidence="8">
    <location>
        <begin position="493"/>
        <end position="513"/>
    </location>
</feature>
<dbReference type="OrthoDB" id="983479at2759"/>
<dbReference type="OMA" id="QEEWQSE"/>
<feature type="region of interest" description="Disordered" evidence="8">
    <location>
        <begin position="260"/>
        <end position="290"/>
    </location>
</feature>
<evidence type="ECO:0000256" key="8">
    <source>
        <dbReference type="SAM" id="MobiDB-lite"/>
    </source>
</evidence>
<evidence type="ECO:0000259" key="9">
    <source>
        <dbReference type="PROSITE" id="PS50115"/>
    </source>
</evidence>
<dbReference type="GO" id="GO:0000139">
    <property type="term" value="C:Golgi membrane"/>
    <property type="evidence" value="ECO:0007669"/>
    <property type="project" value="UniProtKB-SubCell"/>
</dbReference>
<keyword evidence="5" id="KW-0862">Zinc</keyword>
<dbReference type="AlphaFoldDB" id="A0A9J7KHK5"/>
<keyword evidence="6" id="KW-0813">Transport</keyword>
<evidence type="ECO:0000256" key="5">
    <source>
        <dbReference type="ARBA" id="ARBA00022833"/>
    </source>
</evidence>
<dbReference type="SUPFAM" id="SSF57863">
    <property type="entry name" value="ArfGap/RecO-like zinc finger"/>
    <property type="match status" value="1"/>
</dbReference>
<feature type="compositionally biased region" description="Basic and acidic residues" evidence="8">
    <location>
        <begin position="398"/>
        <end position="407"/>
    </location>
</feature>
<feature type="region of interest" description="Disordered" evidence="8">
    <location>
        <begin position="345"/>
        <end position="364"/>
    </location>
</feature>
<keyword evidence="2" id="KW-0343">GTPase activation</keyword>
<keyword evidence="4 7" id="KW-0863">Zinc-finger</keyword>
<evidence type="ECO:0000256" key="2">
    <source>
        <dbReference type="ARBA" id="ARBA00022468"/>
    </source>
</evidence>
<evidence type="ECO:0000256" key="7">
    <source>
        <dbReference type="PROSITE-ProRule" id="PRU00288"/>
    </source>
</evidence>
<evidence type="ECO:0000313" key="10">
    <source>
        <dbReference type="Proteomes" id="UP000001554"/>
    </source>
</evidence>
<feature type="domain" description="Arf-GAP" evidence="9">
    <location>
        <begin position="10"/>
        <end position="117"/>
    </location>
</feature>
<evidence type="ECO:0000313" key="11">
    <source>
        <dbReference type="RefSeq" id="XP_035663454.1"/>
    </source>
</evidence>
<feature type="compositionally biased region" description="Basic and acidic residues" evidence="8">
    <location>
        <begin position="348"/>
        <end position="364"/>
    </location>
</feature>
<evidence type="ECO:0000256" key="1">
    <source>
        <dbReference type="ARBA" id="ARBA00004255"/>
    </source>
</evidence>
<dbReference type="GO" id="GO:0008270">
    <property type="term" value="F:zinc ion binding"/>
    <property type="evidence" value="ECO:0007669"/>
    <property type="project" value="UniProtKB-KW"/>
</dbReference>
<keyword evidence="3" id="KW-0479">Metal-binding</keyword>
<organism evidence="10 11">
    <name type="scientific">Branchiostoma floridae</name>
    <name type="common">Florida lancelet</name>
    <name type="synonym">Amphioxus</name>
    <dbReference type="NCBI Taxonomy" id="7739"/>
    <lineage>
        <taxon>Eukaryota</taxon>
        <taxon>Metazoa</taxon>
        <taxon>Chordata</taxon>
        <taxon>Cephalochordata</taxon>
        <taxon>Leptocardii</taxon>
        <taxon>Amphioxiformes</taxon>
        <taxon>Branchiostomatidae</taxon>
        <taxon>Branchiostoma</taxon>
    </lineage>
</organism>
<name>A0A9J7KHK5_BRAFL</name>
<keyword evidence="10" id="KW-1185">Reference proteome</keyword>
<dbReference type="GO" id="GO:0048205">
    <property type="term" value="P:COPI coating of Golgi vesicle"/>
    <property type="evidence" value="ECO:0000318"/>
    <property type="project" value="GO_Central"/>
</dbReference>
<dbReference type="SMART" id="SM00105">
    <property type="entry name" value="ArfGap"/>
    <property type="match status" value="1"/>
</dbReference>
<dbReference type="RefSeq" id="XP_035663454.1">
    <property type="nucleotide sequence ID" value="XM_035807561.1"/>
</dbReference>
<sequence>MADPTKQDIAAIFKKLRSIPTNKICFDCQANNPTWSSVTYGVFLCIDCSATHRSLGVHLSFVRSTQLDTNWTWHQLRCMQAGGNAHAEQFFRQHGCTTNDAKMKYNSRAATLYKDKLHGLASAAMRKYGTQLHIDTHGHMHEPTSPEHKEVDFFDEHVNGTKVAPVSPAAPSLVGSALSTPIQMPTNGKKAEESGNDCSLVQMFSWLAWAGMDKFSKKDADGRAPDVHAALSMSPTAAKLTAAALTPTPEAALLSGHRLASESHKPTIGTRKPASAKKTKSGLGAKKGGLGAQKVKKDFKSIEKQALEQDKLKAEMDAQVKKEESKETPMVQSMRLAYQDMNMSKNMKQQEEKLKASDPRKAKQAERLGMGIAGTRSGVSHSVQEMKVIDQVTPVSSSRKERDRDDFDSFDDFASSYTSGPPKYNDNPFRDRGRDRGNYGDDGLGDLKWEKIDRKREDDFAPSREREDMTQEEWQSELDERTSRRKEPVGMSYSETDAAQTKFANAKSISSDQFFGREKPEFEVQQRLDRFSGNQSISSADLFGEDRPRQSSRSAADMAGPDLSQLKEGVKSTAARMATLVNGVVNTIQDKYGS</sequence>
<feature type="compositionally biased region" description="Basic and acidic residues" evidence="8">
    <location>
        <begin position="428"/>
        <end position="469"/>
    </location>
</feature>
<dbReference type="InterPro" id="IPR001164">
    <property type="entry name" value="ArfGAP_dom"/>
</dbReference>
<evidence type="ECO:0000256" key="6">
    <source>
        <dbReference type="ARBA" id="ARBA00022892"/>
    </source>
</evidence>
<reference evidence="10" key="1">
    <citation type="journal article" date="2020" name="Nat. Ecol. Evol.">
        <title>Deeply conserved synteny resolves early events in vertebrate evolution.</title>
        <authorList>
            <person name="Simakov O."/>
            <person name="Marletaz F."/>
            <person name="Yue J.X."/>
            <person name="O'Connell B."/>
            <person name="Jenkins J."/>
            <person name="Brandt A."/>
            <person name="Calef R."/>
            <person name="Tung C.H."/>
            <person name="Huang T.K."/>
            <person name="Schmutz J."/>
            <person name="Satoh N."/>
            <person name="Yu J.K."/>
            <person name="Putnam N.H."/>
            <person name="Green R.E."/>
            <person name="Rokhsar D.S."/>
        </authorList>
    </citation>
    <scope>NUCLEOTIDE SEQUENCE [LARGE SCALE GENOMIC DNA]</scope>
    <source>
        <strain evidence="10">S238N-H82</strain>
    </source>
</reference>
<gene>
    <name evidence="11" type="primary">LOC118407142</name>
</gene>
<dbReference type="PRINTS" id="PR00405">
    <property type="entry name" value="REVINTRACTNG"/>
</dbReference>
<accession>A0A9J7KHK5</accession>
<dbReference type="KEGG" id="bfo:118407142"/>
<feature type="compositionally biased region" description="Basic and acidic residues" evidence="8">
    <location>
        <begin position="515"/>
        <end position="530"/>
    </location>
</feature>
<keyword evidence="6" id="KW-0931">ER-Golgi transport</keyword>
<dbReference type="GeneID" id="118407142"/>
<dbReference type="PANTHER" id="PTHR45686">
    <property type="entry name" value="ADP-RIBOSYLATION FACTOR GTPASE ACTIVATING PROTEIN 3, ISOFORM H-RELATED"/>
    <property type="match status" value="1"/>
</dbReference>
<comment type="subcellular location">
    <subcellularLocation>
        <location evidence="1">Golgi apparatus membrane</location>
        <topology evidence="1">Peripheral membrane protein</topology>
        <orientation evidence="1">Cytoplasmic side</orientation>
    </subcellularLocation>
</comment>
<dbReference type="InterPro" id="IPR037278">
    <property type="entry name" value="ARFGAP/RecO"/>
</dbReference>
<protein>
    <submittedName>
        <fullName evidence="11">ADP-ribosylation factor GTPase-activating protein 2-like</fullName>
    </submittedName>
</protein>
<feature type="region of interest" description="Disordered" evidence="8">
    <location>
        <begin position="369"/>
        <end position="567"/>
    </location>
</feature>
<dbReference type="Pfam" id="PF01412">
    <property type="entry name" value="ArfGap"/>
    <property type="match status" value="1"/>
</dbReference>
<dbReference type="InterPro" id="IPR038508">
    <property type="entry name" value="ArfGAP_dom_sf"/>
</dbReference>
<dbReference type="PROSITE" id="PS50115">
    <property type="entry name" value="ARFGAP"/>
    <property type="match status" value="1"/>
</dbReference>
<evidence type="ECO:0000256" key="4">
    <source>
        <dbReference type="ARBA" id="ARBA00022771"/>
    </source>
</evidence>
<dbReference type="GO" id="GO:0005096">
    <property type="term" value="F:GTPase activator activity"/>
    <property type="evidence" value="ECO:0007669"/>
    <property type="project" value="UniProtKB-KW"/>
</dbReference>
<evidence type="ECO:0000256" key="3">
    <source>
        <dbReference type="ARBA" id="ARBA00022723"/>
    </source>
</evidence>